<dbReference type="AlphaFoldDB" id="A0A0R2FM80"/>
<evidence type="ECO:0000313" key="2">
    <source>
        <dbReference type="Proteomes" id="UP000050865"/>
    </source>
</evidence>
<keyword evidence="2" id="KW-1185">Reference proteome</keyword>
<evidence type="ECO:0008006" key="3">
    <source>
        <dbReference type="Google" id="ProtNLM"/>
    </source>
</evidence>
<dbReference type="PANTHER" id="PTHR35145">
    <property type="entry name" value="CYTOPLASMIC PROTEIN-RELATED"/>
    <property type="match status" value="1"/>
</dbReference>
<accession>A0A0R2FM80</accession>
<comment type="caution">
    <text evidence="1">The sequence shown here is derived from an EMBL/GenBank/DDBJ whole genome shotgun (WGS) entry which is preliminary data.</text>
</comment>
<evidence type="ECO:0000313" key="1">
    <source>
        <dbReference type="EMBL" id="KRN25565.1"/>
    </source>
</evidence>
<gene>
    <name evidence="1" type="ORF">FC75_GL000295</name>
</gene>
<proteinExistence type="predicted"/>
<dbReference type="Proteomes" id="UP000050865">
    <property type="component" value="Unassembled WGS sequence"/>
</dbReference>
<dbReference type="InterPro" id="IPR038056">
    <property type="entry name" value="YjbR-like_sf"/>
</dbReference>
<name>A0A0R2FM80_9LACO</name>
<dbReference type="STRING" id="1423730.FC75_GL000295"/>
<dbReference type="PANTHER" id="PTHR35145:SF1">
    <property type="entry name" value="CYTOPLASMIC PROTEIN"/>
    <property type="match status" value="1"/>
</dbReference>
<dbReference type="RefSeq" id="WP_054664655.1">
    <property type="nucleotide sequence ID" value="NZ_AYZJ01000009.1"/>
</dbReference>
<dbReference type="EMBL" id="AYZJ01000009">
    <property type="protein sequence ID" value="KRN25565.1"/>
    <property type="molecule type" value="Genomic_DNA"/>
</dbReference>
<reference evidence="1 2" key="1">
    <citation type="journal article" date="2015" name="Genome Announc.">
        <title>Expanding the biotechnology potential of lactobacilli through comparative genomics of 213 strains and associated genera.</title>
        <authorList>
            <person name="Sun Z."/>
            <person name="Harris H.M."/>
            <person name="McCann A."/>
            <person name="Guo C."/>
            <person name="Argimon S."/>
            <person name="Zhang W."/>
            <person name="Yang X."/>
            <person name="Jeffery I.B."/>
            <person name="Cooney J.C."/>
            <person name="Kagawa T.F."/>
            <person name="Liu W."/>
            <person name="Song Y."/>
            <person name="Salvetti E."/>
            <person name="Wrobel A."/>
            <person name="Rasinkangas P."/>
            <person name="Parkhill J."/>
            <person name="Rea M.C."/>
            <person name="O'Sullivan O."/>
            <person name="Ritari J."/>
            <person name="Douillard F.P."/>
            <person name="Paul Ross R."/>
            <person name="Yang R."/>
            <person name="Briner A.E."/>
            <person name="Felis G.E."/>
            <person name="de Vos W.M."/>
            <person name="Barrangou R."/>
            <person name="Klaenhammer T.R."/>
            <person name="Caufield P.W."/>
            <person name="Cui Y."/>
            <person name="Zhang H."/>
            <person name="O'Toole P.W."/>
        </authorList>
    </citation>
    <scope>NUCLEOTIDE SEQUENCE [LARGE SCALE GENOMIC DNA]</scope>
    <source>
        <strain evidence="1 2">DSM 22697</strain>
    </source>
</reference>
<dbReference type="Gene3D" id="3.90.1150.30">
    <property type="match status" value="1"/>
</dbReference>
<protein>
    <recommendedName>
        <fullName evidence="3">MmcQ family protein</fullName>
    </recommendedName>
</protein>
<dbReference type="SUPFAM" id="SSF142906">
    <property type="entry name" value="YjbR-like"/>
    <property type="match status" value="1"/>
</dbReference>
<dbReference type="PATRIC" id="fig|1423730.4.peg.311"/>
<sequence length="225" mass="24973">MTTLQHSIQDTIFHNRQPDAKKLAAYGFKQTGTGWRYQTALVPGFSLTVNIDGKTITSPVTDQESGDLYTLHLDPANSGMFIGQIRGAYIAALTAISKDCFVPTMFDAGQMKKITAAIDEAFAEQPEYLWKQFPNNAIIRRSDNRKWYALMVKVTPDKVGLTGADPIDILVLRADPQAIETQLKNGQALPAYHMNKKHWLSYQLDAGTPLATLMARVKASRDLAK</sequence>
<dbReference type="OrthoDB" id="9789813at2"/>
<dbReference type="InterPro" id="IPR007351">
    <property type="entry name" value="YjbR"/>
</dbReference>
<organism evidence="1 2">
    <name type="scientific">Lacticaseibacillus camelliae DSM 22697 = JCM 13995</name>
    <dbReference type="NCBI Taxonomy" id="1423730"/>
    <lineage>
        <taxon>Bacteria</taxon>
        <taxon>Bacillati</taxon>
        <taxon>Bacillota</taxon>
        <taxon>Bacilli</taxon>
        <taxon>Lactobacillales</taxon>
        <taxon>Lactobacillaceae</taxon>
        <taxon>Lacticaseibacillus</taxon>
    </lineage>
</organism>